<dbReference type="RefSeq" id="WP_015876027.1">
    <property type="nucleotide sequence ID" value="NZ_CP021074.1"/>
</dbReference>
<dbReference type="GeneID" id="45698294"/>
<dbReference type="EMBL" id="CP065601">
    <property type="protein sequence ID" value="QPQ93231.1"/>
    <property type="molecule type" value="Genomic_DNA"/>
</dbReference>
<sequence length="160" mass="17391">MKRFNSFGAFAAHLERLALAGPEVVHFIADRAAEDIEKNAKGMLGEYQSAVGQFPAWEELAESTQAERARLGYSENDPGFRSGEAQASIGRHVEHGHAVVGSSDQNLVWFDLGTSKQPPRPVFGPAAIHATPRIMAMAAWTTFAWVSGRGWRRGRLTSGG</sequence>
<dbReference type="AlphaFoldDB" id="A0AAP9Y2B4"/>
<evidence type="ECO:0000313" key="2">
    <source>
        <dbReference type="Proteomes" id="UP000594892"/>
    </source>
</evidence>
<evidence type="ECO:0000313" key="1">
    <source>
        <dbReference type="EMBL" id="QPQ93231.1"/>
    </source>
</evidence>
<accession>A0AAP9Y2B4</accession>
<gene>
    <name evidence="1" type="ORF">I6H06_13200</name>
</gene>
<proteinExistence type="predicted"/>
<dbReference type="Proteomes" id="UP000594892">
    <property type="component" value="Chromosome 2"/>
</dbReference>
<protein>
    <submittedName>
        <fullName evidence="1">Uncharacterized protein</fullName>
    </submittedName>
</protein>
<organism evidence="1 2">
    <name type="scientific">Burkholderia glumae</name>
    <name type="common">Pseudomonas glumae</name>
    <dbReference type="NCBI Taxonomy" id="337"/>
    <lineage>
        <taxon>Bacteria</taxon>
        <taxon>Pseudomonadati</taxon>
        <taxon>Pseudomonadota</taxon>
        <taxon>Betaproteobacteria</taxon>
        <taxon>Burkholderiales</taxon>
        <taxon>Burkholderiaceae</taxon>
        <taxon>Burkholderia</taxon>
    </lineage>
</organism>
<name>A0AAP9Y2B4_BURGL</name>
<reference evidence="1 2" key="1">
    <citation type="submission" date="2020-12" db="EMBL/GenBank/DDBJ databases">
        <title>FDA dAtabase for Regulatory Grade micrObial Sequences (FDA-ARGOS): Supporting development and validation of Infectious Disease Dx tests.</title>
        <authorList>
            <person name="Minogue T."/>
            <person name="Wolcott M."/>
            <person name="Wasieloski L."/>
            <person name="Aguilar W."/>
            <person name="Moore D."/>
            <person name="Jaissle J."/>
            <person name="Tallon L."/>
            <person name="Sadzewicz L."/>
            <person name="Zhao X."/>
            <person name="Boylan J."/>
            <person name="Ott S."/>
            <person name="Bowen H."/>
            <person name="Vavikolanu K."/>
            <person name="Mehta A."/>
            <person name="Aluvathingal J."/>
            <person name="Nadendla S."/>
            <person name="Yan Y."/>
            <person name="Sichtig H."/>
        </authorList>
    </citation>
    <scope>NUCLEOTIDE SEQUENCE [LARGE SCALE GENOMIC DNA]</scope>
    <source>
        <strain evidence="1 2">FDAARGOS_949</strain>
    </source>
</reference>